<keyword evidence="11" id="KW-1185">Reference proteome</keyword>
<evidence type="ECO:0000256" key="8">
    <source>
        <dbReference type="SAM" id="MobiDB-lite"/>
    </source>
</evidence>
<dbReference type="Gene3D" id="3.90.1150.10">
    <property type="entry name" value="Aspartate Aminotransferase, domain 1"/>
    <property type="match status" value="1"/>
</dbReference>
<dbReference type="PANTHER" id="PTHR43797:SF2">
    <property type="entry name" value="HOMOCYSTEINE_CYSTEINE SYNTHASE"/>
    <property type="match status" value="1"/>
</dbReference>
<feature type="region of interest" description="Disordered" evidence="8">
    <location>
        <begin position="1"/>
        <end position="28"/>
    </location>
</feature>
<evidence type="ECO:0000256" key="7">
    <source>
        <dbReference type="RuleBase" id="RU362118"/>
    </source>
</evidence>
<evidence type="ECO:0000256" key="5">
    <source>
        <dbReference type="ARBA" id="ARBA00060995"/>
    </source>
</evidence>
<dbReference type="GO" id="GO:0019346">
    <property type="term" value="P:transsulfuration"/>
    <property type="evidence" value="ECO:0007669"/>
    <property type="project" value="InterPro"/>
</dbReference>
<dbReference type="PANTHER" id="PTHR43797">
    <property type="entry name" value="HOMOCYSTEINE/CYSTEINE SYNTHASE"/>
    <property type="match status" value="1"/>
</dbReference>
<comment type="subunit">
    <text evidence="2">Homotetramer.</text>
</comment>
<dbReference type="SUPFAM" id="SSF53383">
    <property type="entry name" value="PLP-dependent transferases"/>
    <property type="match status" value="1"/>
</dbReference>
<keyword evidence="3" id="KW-0808">Transferase</keyword>
<dbReference type="SUPFAM" id="SSF51735">
    <property type="entry name" value="NAD(P)-binding Rossmann-fold domains"/>
    <property type="match status" value="1"/>
</dbReference>
<dbReference type="Gene3D" id="3.40.50.720">
    <property type="entry name" value="NAD(P)-binding Rossmann-like Domain"/>
    <property type="match status" value="1"/>
</dbReference>
<evidence type="ECO:0000256" key="3">
    <source>
        <dbReference type="ARBA" id="ARBA00022679"/>
    </source>
</evidence>
<dbReference type="CDD" id="cd00614">
    <property type="entry name" value="CGS_like"/>
    <property type="match status" value="1"/>
</dbReference>
<dbReference type="OrthoDB" id="9803887at2"/>
<evidence type="ECO:0000256" key="2">
    <source>
        <dbReference type="ARBA" id="ARBA00011881"/>
    </source>
</evidence>
<dbReference type="GO" id="GO:0003961">
    <property type="term" value="F:O-acetylhomoserine aminocarboxypropyltransferase activity"/>
    <property type="evidence" value="ECO:0007669"/>
    <property type="project" value="TreeGrafter"/>
</dbReference>
<dbReference type="InterPro" id="IPR054542">
    <property type="entry name" value="Cys_met_metab_PP"/>
</dbReference>
<dbReference type="GO" id="GO:0004124">
    <property type="term" value="F:cysteine synthase activity"/>
    <property type="evidence" value="ECO:0007669"/>
    <property type="project" value="TreeGrafter"/>
</dbReference>
<feature type="compositionally biased region" description="Polar residues" evidence="8">
    <location>
        <begin position="1"/>
        <end position="13"/>
    </location>
</feature>
<dbReference type="Pfam" id="PF13380">
    <property type="entry name" value="CoA_binding_2"/>
    <property type="match status" value="1"/>
</dbReference>
<organism evidence="10 11">
    <name type="scientific">Sediminibacillus halophilus</name>
    <dbReference type="NCBI Taxonomy" id="482461"/>
    <lineage>
        <taxon>Bacteria</taxon>
        <taxon>Bacillati</taxon>
        <taxon>Bacillota</taxon>
        <taxon>Bacilli</taxon>
        <taxon>Bacillales</taxon>
        <taxon>Bacillaceae</taxon>
        <taxon>Sediminibacillus</taxon>
    </lineage>
</organism>
<proteinExistence type="inferred from homology"/>
<dbReference type="RefSeq" id="WP_074599786.1">
    <property type="nucleotide sequence ID" value="NZ_FNHF01000003.1"/>
</dbReference>
<name>A0A1G9TQS0_9BACI</name>
<dbReference type="FunFam" id="3.40.640.10:FF:000035">
    <property type="entry name" value="O-succinylhomoserine sulfhydrylase"/>
    <property type="match status" value="1"/>
</dbReference>
<evidence type="ECO:0000256" key="1">
    <source>
        <dbReference type="ARBA" id="ARBA00001933"/>
    </source>
</evidence>
<dbReference type="InterPro" id="IPR006235">
    <property type="entry name" value="OAc-hSer/O-AcSer_sulfhydrylase"/>
</dbReference>
<evidence type="ECO:0000256" key="4">
    <source>
        <dbReference type="ARBA" id="ARBA00022898"/>
    </source>
</evidence>
<dbReference type="Pfam" id="PF01053">
    <property type="entry name" value="Cys_Met_Meta_PP"/>
    <property type="match status" value="1"/>
</dbReference>
<dbReference type="InterPro" id="IPR003781">
    <property type="entry name" value="CoA-bd"/>
</dbReference>
<dbReference type="Gene3D" id="3.40.640.10">
    <property type="entry name" value="Type I PLP-dependent aspartate aminotransferase-like (Major domain)"/>
    <property type="match status" value="1"/>
</dbReference>
<dbReference type="InterPro" id="IPR015422">
    <property type="entry name" value="PyrdxlP-dep_Trfase_small"/>
</dbReference>
<accession>A0A1G9TQS0</accession>
<evidence type="ECO:0000256" key="6">
    <source>
        <dbReference type="ARBA" id="ARBA00071157"/>
    </source>
</evidence>
<dbReference type="InterPro" id="IPR000277">
    <property type="entry name" value="Cys/Met-Metab_PyrdxlP-dep_enz"/>
</dbReference>
<dbReference type="EMBL" id="FNHF01000003">
    <property type="protein sequence ID" value="SDM50107.1"/>
    <property type="molecule type" value="Genomic_DNA"/>
</dbReference>
<dbReference type="InterPro" id="IPR036291">
    <property type="entry name" value="NAD(P)-bd_dom_sf"/>
</dbReference>
<dbReference type="GO" id="GO:0030170">
    <property type="term" value="F:pyridoxal phosphate binding"/>
    <property type="evidence" value="ECO:0007669"/>
    <property type="project" value="InterPro"/>
</dbReference>
<feature type="domain" description="CoA-binding" evidence="9">
    <location>
        <begin position="460"/>
        <end position="570"/>
    </location>
</feature>
<comment type="cofactor">
    <cofactor evidence="1 7">
        <name>pyridoxal 5'-phosphate</name>
        <dbReference type="ChEBI" id="CHEBI:597326"/>
    </cofactor>
</comment>
<dbReference type="GO" id="GO:0006535">
    <property type="term" value="P:cysteine biosynthetic process from serine"/>
    <property type="evidence" value="ECO:0007669"/>
    <property type="project" value="TreeGrafter"/>
</dbReference>
<dbReference type="InterPro" id="IPR015424">
    <property type="entry name" value="PyrdxlP-dep_Trfase"/>
</dbReference>
<protein>
    <recommendedName>
        <fullName evidence="6">O-succinylhomoserine sulfhydrylase</fullName>
    </recommendedName>
</protein>
<comment type="similarity">
    <text evidence="5">Belongs to the trans-sulfuration enzymes family. MetZ subfamily.</text>
</comment>
<dbReference type="InterPro" id="IPR015421">
    <property type="entry name" value="PyrdxlP-dep_Trfase_major"/>
</dbReference>
<dbReference type="AlphaFoldDB" id="A0A1G9TQS0"/>
<dbReference type="STRING" id="482461.SAMN05216244_2690"/>
<dbReference type="Proteomes" id="UP000182347">
    <property type="component" value="Unassembled WGS sequence"/>
</dbReference>
<dbReference type="GO" id="GO:0016829">
    <property type="term" value="F:lyase activity"/>
    <property type="evidence" value="ECO:0007669"/>
    <property type="project" value="UniProtKB-KW"/>
</dbReference>
<gene>
    <name evidence="10" type="ORF">SAMN05216244_2690</name>
</gene>
<keyword evidence="10" id="KW-0456">Lyase</keyword>
<reference evidence="11" key="1">
    <citation type="submission" date="2016-10" db="EMBL/GenBank/DDBJ databases">
        <authorList>
            <person name="Varghese N."/>
            <person name="Submissions S."/>
        </authorList>
    </citation>
    <scope>NUCLEOTIDE SEQUENCE [LARGE SCALE GENOMIC DNA]</scope>
    <source>
        <strain evidence="11">CGMCC 1.6199</strain>
    </source>
</reference>
<sequence length="588" mass="63805">MTNPFHLQGTETQLLHGGQTPDPATGSRAVPIYQTTSYVFRDTEHAQNLFALAEPGNIYSRIMNPTVDAFEQRIALLEDGVAAVATSSGMAAITLSILNLAGSGDEIVADSNLYGGTYNLFVKTLPRYGINVTFVDASDPEKVRAAITDKTKAVFGEIITNPSLNVLDVETIAAIAHEQDIPLIIDNTFATPYLTKPIAWGADIVVHSATKWIGGHGTTIGGVVVDGGRFDWNNEKFPEFINPDESYHGIRYAVDTAPAAFATKLRVQLLRDIGACLSPQNAFLLLQGLETLHLRIEKHNQNAQQVAKYLSDHPAVEWVAYPGLENHPSHQLAEKYLNGKAGSIITFGIKGGRDAGRQLIDNITLWSHVANVGDAKSLIIHPASTTHQQLDADGLKESGVTEELIRLSIGIETAEDLIQDLDQAIANATGTQPTVTVTNEKAIQWALHSPFDRTNGLRQKTIAVLGIEPDTNLPVYQTAAKLQNLGYKIIPVHTGSETILGETPIANVEAIEEEVDVVYTQDTLAAEALLANESPVKTKILWLDSQETSLDVTDQARVQGITVVESLCPYQEAVRLRSGETRQQLIHA</sequence>
<evidence type="ECO:0000313" key="10">
    <source>
        <dbReference type="EMBL" id="SDM50107.1"/>
    </source>
</evidence>
<dbReference type="GO" id="GO:0005737">
    <property type="term" value="C:cytoplasm"/>
    <property type="evidence" value="ECO:0007669"/>
    <property type="project" value="TreeGrafter"/>
</dbReference>
<dbReference type="GO" id="GO:0071269">
    <property type="term" value="P:L-homocysteine biosynthetic process"/>
    <property type="evidence" value="ECO:0007669"/>
    <property type="project" value="TreeGrafter"/>
</dbReference>
<dbReference type="NCBIfam" id="TIGR01326">
    <property type="entry name" value="OAH_OAS_sulfhy"/>
    <property type="match status" value="1"/>
</dbReference>
<evidence type="ECO:0000313" key="11">
    <source>
        <dbReference type="Proteomes" id="UP000182347"/>
    </source>
</evidence>
<dbReference type="FunFam" id="3.90.1150.10:FF:000033">
    <property type="entry name" value="Cystathionine gamma-synthase"/>
    <property type="match status" value="1"/>
</dbReference>
<keyword evidence="4 7" id="KW-0663">Pyridoxal phosphate</keyword>
<evidence type="ECO:0000259" key="9">
    <source>
        <dbReference type="Pfam" id="PF13380"/>
    </source>
</evidence>
<dbReference type="PROSITE" id="PS00868">
    <property type="entry name" value="CYS_MET_METAB_PP"/>
    <property type="match status" value="1"/>
</dbReference>